<dbReference type="PROSITE" id="PS50088">
    <property type="entry name" value="ANK_REPEAT"/>
    <property type="match status" value="5"/>
</dbReference>
<keyword evidence="6" id="KW-1185">Reference proteome</keyword>
<dbReference type="SMART" id="SM00248">
    <property type="entry name" value="ANK"/>
    <property type="match status" value="12"/>
</dbReference>
<dbReference type="Proteomes" id="UP000813385">
    <property type="component" value="Unassembled WGS sequence"/>
</dbReference>
<evidence type="ECO:0000259" key="4">
    <source>
        <dbReference type="Pfam" id="PF24883"/>
    </source>
</evidence>
<dbReference type="PANTHER" id="PTHR24171">
    <property type="entry name" value="ANKYRIN REPEAT DOMAIN-CONTAINING PROTEIN 39-RELATED"/>
    <property type="match status" value="1"/>
</dbReference>
<dbReference type="OrthoDB" id="448455at2759"/>
<evidence type="ECO:0000313" key="6">
    <source>
        <dbReference type="Proteomes" id="UP000813385"/>
    </source>
</evidence>
<organism evidence="5 6">
    <name type="scientific">Plectosphaerella cucumerina</name>
    <dbReference type="NCBI Taxonomy" id="40658"/>
    <lineage>
        <taxon>Eukaryota</taxon>
        <taxon>Fungi</taxon>
        <taxon>Dikarya</taxon>
        <taxon>Ascomycota</taxon>
        <taxon>Pezizomycotina</taxon>
        <taxon>Sordariomycetes</taxon>
        <taxon>Hypocreomycetidae</taxon>
        <taxon>Glomerellales</taxon>
        <taxon>Plectosphaerellaceae</taxon>
        <taxon>Plectosphaerella</taxon>
    </lineage>
</organism>
<dbReference type="AlphaFoldDB" id="A0A8K0X8Q8"/>
<name>A0A8K0X8Q8_9PEZI</name>
<comment type="caution">
    <text evidence="5">The sequence shown here is derived from an EMBL/GenBank/DDBJ whole genome shotgun (WGS) entry which is preliminary data.</text>
</comment>
<evidence type="ECO:0000256" key="1">
    <source>
        <dbReference type="ARBA" id="ARBA00022737"/>
    </source>
</evidence>
<feature type="repeat" description="ANK" evidence="3">
    <location>
        <begin position="839"/>
        <end position="872"/>
    </location>
</feature>
<keyword evidence="1" id="KW-0677">Repeat</keyword>
<accession>A0A8K0X8Q8</accession>
<sequence length="1239" mass="138152">MEVAASIIGIAATAFQVMVYLKDVKDATESQVLILEEVNSLWRIFLRLEHYAKSTSGKHKDDPALEPLKELEGPEGVFTQVDKQLKQLEKQLAPLQTKGVFGRIVSRMKWPFQEKEAMRIVARLRALKNSTTLVLQQSSHQGFRGVLEGIDCLKSTLDNESFRNLLVWLSPTNFRSKQKDILGQVNPSTCRILGSGSFSSWRKADLRTLWIYGAHGAGKSVAAASIYDVLSVQHNNDNVFVIGSFCSHDDKESQSPRSVIASLLKQVLQARGQSEVPKELREYYSRADEQSIDLDTLSNILRDEIKSRDGAYVILDGLDEVGNDEDRVAMVKVIHDLGATVKIIITSRHSNDIPKAIQATQSCTQCKQEPSEIYWRCINCHSHVVCERCFQNEPGNCNTASTQQIEKKHQSKREGAWRRLRYQPHEIDIRNYVEGSLGSDTKLGRLINNGSASLRQETIDTITANSKNIFMLTRTHLDLLGNCLRPADVKNTLKVLKPSLPEMFEKSLERIKKNMRPNQHEILMKLFLWVSWTQRPLSIHALGHALAVHRDSESIAEDEIYPIQDYVDRSAGLLQVDSEELVRFAHETTKRFFIDYRDHMQLLSLGHGKIAHACLDYLNMKVLQEPFSGSDQKSLFFSRLAEYPLIEYAVLHSFKHVNLSPERTDDRRAVELLQSNTRRSLIQALYYLDRNWSIETDVSAQHLAIYLGLTEVFSDLLEEVEDVDGLDEFGATALMYAAAKGDTGLPEAQLLLQAGASPSITCNLGSTALIRAVDLNATELVRRLVREPDININAVPLDAAGFSGPALILAARSGNVAILKLLMAREDIDMNQTDNGKPDGRTALHVAATLGNASVMRQLLTHKGIAIESRASRAGSMRWTALVYAASYGNKESAELLLDKGADINYLDCYSGNALMRAADGDYQHVASLLVDRGIDVKHKDFLGRTALHSAATNQSWTTLEYFLQDVPGIDIDIQDDEGGTALHDACYYLDTRSVRLLVSAGARCDLVNQKGETPVDMATSRKGFSTLEALKKSPWFRNTAEAPIDVKKSLLEAVKSDPLEVLRARLETITIDDPELNTPLPFYGTPLHQACKRGEAEIVEKLLSAGADMEIRNTSDWTPLFTAMRFGRQNCAKVLLAHGAHVESSVFTDVTLWQYAWSYDMPDIALLLIERGAVVEKGSRFIQELLQKVSDDDNLVVARRLVEAGASIHHKIDGETALQTAENSGAQAVLEYFASLDK</sequence>
<evidence type="ECO:0000256" key="2">
    <source>
        <dbReference type="ARBA" id="ARBA00023043"/>
    </source>
</evidence>
<dbReference type="Gene3D" id="3.40.50.300">
    <property type="entry name" value="P-loop containing nucleotide triphosphate hydrolases"/>
    <property type="match status" value="1"/>
</dbReference>
<dbReference type="Pfam" id="PF24883">
    <property type="entry name" value="NPHP3_N"/>
    <property type="match status" value="1"/>
</dbReference>
<proteinExistence type="predicted"/>
<feature type="repeat" description="ANK" evidence="3">
    <location>
        <begin position="978"/>
        <end position="1010"/>
    </location>
</feature>
<dbReference type="InterPro" id="IPR056884">
    <property type="entry name" value="NPHP3-like_N"/>
</dbReference>
<dbReference type="PROSITE" id="PS50297">
    <property type="entry name" value="ANK_REP_REGION"/>
    <property type="match status" value="4"/>
</dbReference>
<dbReference type="Gene3D" id="1.25.40.20">
    <property type="entry name" value="Ankyrin repeat-containing domain"/>
    <property type="match status" value="2"/>
</dbReference>
<evidence type="ECO:0000313" key="5">
    <source>
        <dbReference type="EMBL" id="KAH7376082.1"/>
    </source>
</evidence>
<gene>
    <name evidence="5" type="ORF">B0T11DRAFT_16579</name>
</gene>
<reference evidence="5" key="1">
    <citation type="journal article" date="2021" name="Nat. Commun.">
        <title>Genetic determinants of endophytism in the Arabidopsis root mycobiome.</title>
        <authorList>
            <person name="Mesny F."/>
            <person name="Miyauchi S."/>
            <person name="Thiergart T."/>
            <person name="Pickel B."/>
            <person name="Atanasova L."/>
            <person name="Karlsson M."/>
            <person name="Huettel B."/>
            <person name="Barry K.W."/>
            <person name="Haridas S."/>
            <person name="Chen C."/>
            <person name="Bauer D."/>
            <person name="Andreopoulos W."/>
            <person name="Pangilinan J."/>
            <person name="LaButti K."/>
            <person name="Riley R."/>
            <person name="Lipzen A."/>
            <person name="Clum A."/>
            <person name="Drula E."/>
            <person name="Henrissat B."/>
            <person name="Kohler A."/>
            <person name="Grigoriev I.V."/>
            <person name="Martin F.M."/>
            <person name="Hacquard S."/>
        </authorList>
    </citation>
    <scope>NUCLEOTIDE SEQUENCE</scope>
    <source>
        <strain evidence="5">MPI-CAGE-AT-0016</strain>
    </source>
</reference>
<evidence type="ECO:0000256" key="3">
    <source>
        <dbReference type="PROSITE-ProRule" id="PRU00023"/>
    </source>
</evidence>
<feature type="domain" description="Nephrocystin 3-like N-terminal" evidence="4">
    <location>
        <begin position="192"/>
        <end position="348"/>
    </location>
</feature>
<protein>
    <submittedName>
        <fullName evidence="5">Ankyrin repeat-containing domain protein</fullName>
    </submittedName>
</protein>
<dbReference type="InterPro" id="IPR002110">
    <property type="entry name" value="Ankyrin_rpt"/>
</dbReference>
<feature type="repeat" description="ANK" evidence="3">
    <location>
        <begin position="729"/>
        <end position="763"/>
    </location>
</feature>
<feature type="repeat" description="ANK" evidence="3">
    <location>
        <begin position="1086"/>
        <end position="1115"/>
    </location>
</feature>
<dbReference type="SUPFAM" id="SSF52540">
    <property type="entry name" value="P-loop containing nucleoside triphosphate hydrolases"/>
    <property type="match status" value="1"/>
</dbReference>
<feature type="repeat" description="ANK" evidence="3">
    <location>
        <begin position="877"/>
        <end position="909"/>
    </location>
</feature>
<dbReference type="PRINTS" id="PR01415">
    <property type="entry name" value="ANKYRIN"/>
</dbReference>
<dbReference type="EMBL" id="JAGPXD010000001">
    <property type="protein sequence ID" value="KAH7376082.1"/>
    <property type="molecule type" value="Genomic_DNA"/>
</dbReference>
<dbReference type="InterPro" id="IPR036770">
    <property type="entry name" value="Ankyrin_rpt-contain_sf"/>
</dbReference>
<dbReference type="SUPFAM" id="SSF48403">
    <property type="entry name" value="Ankyrin repeat"/>
    <property type="match status" value="3"/>
</dbReference>
<dbReference type="Pfam" id="PF12796">
    <property type="entry name" value="Ank_2"/>
    <property type="match status" value="4"/>
</dbReference>
<dbReference type="InterPro" id="IPR027417">
    <property type="entry name" value="P-loop_NTPase"/>
</dbReference>
<keyword evidence="2 3" id="KW-0040">ANK repeat</keyword>